<dbReference type="GO" id="GO:0051604">
    <property type="term" value="P:protein maturation"/>
    <property type="evidence" value="ECO:0007669"/>
    <property type="project" value="TreeGrafter"/>
</dbReference>
<evidence type="ECO:0000259" key="3">
    <source>
        <dbReference type="Pfam" id="PF02769"/>
    </source>
</evidence>
<dbReference type="Gene3D" id="3.90.650.10">
    <property type="entry name" value="PurM-like C-terminal domain"/>
    <property type="match status" value="1"/>
</dbReference>
<comment type="similarity">
    <text evidence="1">Belongs to the HypE family.</text>
</comment>
<feature type="domain" description="PurM-like N-terminal" evidence="2">
    <location>
        <begin position="32"/>
        <end position="140"/>
    </location>
</feature>
<organism evidence="4 5">
    <name type="scientific">Halocatena pleomorpha</name>
    <dbReference type="NCBI Taxonomy" id="1785090"/>
    <lineage>
        <taxon>Archaea</taxon>
        <taxon>Methanobacteriati</taxon>
        <taxon>Methanobacteriota</taxon>
        <taxon>Stenosarchaea group</taxon>
        <taxon>Halobacteria</taxon>
        <taxon>Halobacteriales</taxon>
        <taxon>Natronomonadaceae</taxon>
        <taxon>Halocatena</taxon>
    </lineage>
</organism>
<protein>
    <submittedName>
        <fullName evidence="4">Hydrogenase expression protein</fullName>
    </submittedName>
</protein>
<dbReference type="PANTHER" id="PTHR30303:SF4">
    <property type="entry name" value="HYDROGENASE EXPRESSION_FORMATION PROTEIN HYPE"/>
    <property type="match status" value="1"/>
</dbReference>
<dbReference type="Pfam" id="PF02769">
    <property type="entry name" value="AIRS_C"/>
    <property type="match status" value="1"/>
</dbReference>
<dbReference type="SUPFAM" id="SSF56042">
    <property type="entry name" value="PurM C-terminal domain-like"/>
    <property type="match status" value="1"/>
</dbReference>
<dbReference type="PIRSF" id="PIRSF005644">
    <property type="entry name" value="Hdrgns_mtr_HypE"/>
    <property type="match status" value="1"/>
</dbReference>
<dbReference type="Pfam" id="PF00586">
    <property type="entry name" value="AIRS"/>
    <property type="match status" value="1"/>
</dbReference>
<name>A0A3P3RCC6_9EURY</name>
<sequence length="328" mass="34186">MVGKVPPEALERLVFTRLGDSDPAVVQGPAYGEDTAALRVDAAGDEELLVINSDPISLAVDRVGTLGVTVACNDIAASGGTPRWLTNVCILPADGDRELDRITRQIDDAAAAVGAHVIGGHAEYSEELSRPLVSMTCLGTTDRYIPTSGASAGELIVIAGHAGTEGTAILGSDFRDELDEQVTEETFTAAEACYEDLSVQAAASALAPYATAMHDPTEGGVLAGLHEMATASSATFMVERTRIPVRPETETLCGVLNIDPVRIFGSGALLATVPQAERNAALRALEEKDLTAAVIGQVDTADETEAGVCLDAEPVVGPVEDALYDLWE</sequence>
<accession>A0A3P3RCC6</accession>
<evidence type="ECO:0000313" key="4">
    <source>
        <dbReference type="EMBL" id="RRJ31035.1"/>
    </source>
</evidence>
<proteinExistence type="inferred from homology"/>
<evidence type="ECO:0000313" key="5">
    <source>
        <dbReference type="Proteomes" id="UP000282322"/>
    </source>
</evidence>
<comment type="caution">
    <text evidence="4">The sequence shown here is derived from an EMBL/GenBank/DDBJ whole genome shotgun (WGS) entry which is preliminary data.</text>
</comment>
<keyword evidence="5" id="KW-1185">Reference proteome</keyword>
<feature type="domain" description="PurM-like C-terminal" evidence="3">
    <location>
        <begin position="152"/>
        <end position="305"/>
    </location>
</feature>
<dbReference type="Gene3D" id="3.30.1330.10">
    <property type="entry name" value="PurM-like, N-terminal domain"/>
    <property type="match status" value="1"/>
</dbReference>
<reference evidence="4 5" key="1">
    <citation type="submission" date="2018-11" db="EMBL/GenBank/DDBJ databases">
        <title>Taxonoimc description of Halomarina strain SPP-AMP-1.</title>
        <authorList>
            <person name="Pal Y."/>
            <person name="Srinivasana K."/>
            <person name="Verma A."/>
            <person name="Kumar P."/>
        </authorList>
    </citation>
    <scope>NUCLEOTIDE SEQUENCE [LARGE SCALE GENOMIC DNA]</scope>
    <source>
        <strain evidence="4 5">SPP-AMP-1</strain>
    </source>
</reference>
<dbReference type="InterPro" id="IPR036921">
    <property type="entry name" value="PurM-like_N_sf"/>
</dbReference>
<dbReference type="OrthoDB" id="31494at2157"/>
<dbReference type="EMBL" id="RRCH01000017">
    <property type="protein sequence ID" value="RRJ31035.1"/>
    <property type="molecule type" value="Genomic_DNA"/>
</dbReference>
<dbReference type="PANTHER" id="PTHR30303">
    <property type="entry name" value="HYDROGENASE ISOENZYMES FORMATION PROTEIN HYPE"/>
    <property type="match status" value="1"/>
</dbReference>
<dbReference type="RefSeq" id="WP_124954693.1">
    <property type="nucleotide sequence ID" value="NZ_RRCH01000017.1"/>
</dbReference>
<dbReference type="SUPFAM" id="SSF55326">
    <property type="entry name" value="PurM N-terminal domain-like"/>
    <property type="match status" value="1"/>
</dbReference>
<dbReference type="InterPro" id="IPR011854">
    <property type="entry name" value="HypE"/>
</dbReference>
<evidence type="ECO:0000259" key="2">
    <source>
        <dbReference type="Pfam" id="PF00586"/>
    </source>
</evidence>
<evidence type="ECO:0000256" key="1">
    <source>
        <dbReference type="ARBA" id="ARBA00006243"/>
    </source>
</evidence>
<dbReference type="InterPro" id="IPR016188">
    <property type="entry name" value="PurM-like_N"/>
</dbReference>
<gene>
    <name evidence="4" type="ORF">EIK79_08485</name>
</gene>
<dbReference type="Proteomes" id="UP000282322">
    <property type="component" value="Unassembled WGS sequence"/>
</dbReference>
<dbReference type="InterPro" id="IPR010918">
    <property type="entry name" value="PurM-like_C_dom"/>
</dbReference>
<dbReference type="AlphaFoldDB" id="A0A3P3RCC6"/>
<dbReference type="InterPro" id="IPR036676">
    <property type="entry name" value="PurM-like_C_sf"/>
</dbReference>